<evidence type="ECO:0000313" key="1">
    <source>
        <dbReference type="EMBL" id="ERM94666.1"/>
    </source>
</evidence>
<dbReference type="InterPro" id="IPR013785">
    <property type="entry name" value="Aldolase_TIM"/>
</dbReference>
<protein>
    <submittedName>
        <fullName evidence="1">Uncharacterized protein</fullName>
    </submittedName>
</protein>
<proteinExistence type="predicted"/>
<dbReference type="AlphaFoldDB" id="W1NGU5"/>
<organism evidence="1 2">
    <name type="scientific">Amborella trichopoda</name>
    <dbReference type="NCBI Taxonomy" id="13333"/>
    <lineage>
        <taxon>Eukaryota</taxon>
        <taxon>Viridiplantae</taxon>
        <taxon>Streptophyta</taxon>
        <taxon>Embryophyta</taxon>
        <taxon>Tracheophyta</taxon>
        <taxon>Spermatophyta</taxon>
        <taxon>Magnoliopsida</taxon>
        <taxon>Amborellales</taxon>
        <taxon>Amborellaceae</taxon>
        <taxon>Amborella</taxon>
    </lineage>
</organism>
<gene>
    <name evidence="1" type="ORF">AMTR_s00011p00217670</name>
</gene>
<dbReference type="SUPFAM" id="SSF51569">
    <property type="entry name" value="Aldolase"/>
    <property type="match status" value="1"/>
</dbReference>
<keyword evidence="2" id="KW-1185">Reference proteome</keyword>
<dbReference type="PANTHER" id="PTHR30304:SF0">
    <property type="entry name" value="D-TAGATOSE-1,6-BISPHOSPHATE ALDOLASE SUBUNIT GATY-RELATED"/>
    <property type="match status" value="1"/>
</dbReference>
<dbReference type="EMBL" id="KI397507">
    <property type="protein sequence ID" value="ERM94666.1"/>
    <property type="molecule type" value="Genomic_DNA"/>
</dbReference>
<sequence length="111" mass="12025">MQWESREGDLQIHPSALKHGGIEAVMAVTEAERSPAILQIHPSAKKHGVPALVAACILAAAQANVPVTVHFDHGCPLRLVAIHPHPRLATIVDDDIHHRLRETAILLLSAR</sequence>
<dbReference type="eggNOG" id="KOG0409">
    <property type="taxonomic scope" value="Eukaryota"/>
</dbReference>
<dbReference type="Pfam" id="PF01116">
    <property type="entry name" value="F_bP_aldolase"/>
    <property type="match status" value="1"/>
</dbReference>
<dbReference type="Proteomes" id="UP000017836">
    <property type="component" value="Unassembled WGS sequence"/>
</dbReference>
<dbReference type="Gene3D" id="3.20.20.70">
    <property type="entry name" value="Aldolase class I"/>
    <property type="match status" value="1"/>
</dbReference>
<accession>W1NGU5</accession>
<dbReference type="PANTHER" id="PTHR30304">
    <property type="entry name" value="D-TAGATOSE-1,6-BISPHOSPHATE ALDOLASE"/>
    <property type="match status" value="1"/>
</dbReference>
<dbReference type="Gramene" id="ERM94666">
    <property type="protein sequence ID" value="ERM94666"/>
    <property type="gene ID" value="AMTR_s00011p00217670"/>
</dbReference>
<evidence type="ECO:0000313" key="2">
    <source>
        <dbReference type="Proteomes" id="UP000017836"/>
    </source>
</evidence>
<dbReference type="GO" id="GO:0016832">
    <property type="term" value="F:aldehyde-lyase activity"/>
    <property type="evidence" value="ECO:0007669"/>
    <property type="project" value="InterPro"/>
</dbReference>
<dbReference type="STRING" id="13333.W1NGU5"/>
<dbReference type="InterPro" id="IPR050246">
    <property type="entry name" value="Class_II_FBP_aldolase"/>
</dbReference>
<dbReference type="HOGENOM" id="CLU_172792_0_0_1"/>
<name>W1NGU5_AMBTC</name>
<dbReference type="GO" id="GO:0005975">
    <property type="term" value="P:carbohydrate metabolic process"/>
    <property type="evidence" value="ECO:0007669"/>
    <property type="project" value="InterPro"/>
</dbReference>
<reference evidence="2" key="1">
    <citation type="journal article" date="2013" name="Science">
        <title>The Amborella genome and the evolution of flowering plants.</title>
        <authorList>
            <consortium name="Amborella Genome Project"/>
        </authorList>
    </citation>
    <scope>NUCLEOTIDE SEQUENCE [LARGE SCALE GENOMIC DNA]</scope>
</reference>
<dbReference type="InterPro" id="IPR000771">
    <property type="entry name" value="FBA_II"/>
</dbReference>
<dbReference type="GO" id="GO:0008270">
    <property type="term" value="F:zinc ion binding"/>
    <property type="evidence" value="ECO:0007669"/>
    <property type="project" value="InterPro"/>
</dbReference>